<reference evidence="1 2" key="1">
    <citation type="submission" date="2020-07" db="EMBL/GenBank/DDBJ databases">
        <title>Description of Kordia aestuariivivens sp. nov., isolated from a tidal flat.</title>
        <authorList>
            <person name="Park S."/>
            <person name="Yoon J.-H."/>
        </authorList>
    </citation>
    <scope>NUCLEOTIDE SEQUENCE [LARGE SCALE GENOMIC DNA]</scope>
    <source>
        <strain evidence="1 2">YSTF-M3</strain>
    </source>
</reference>
<protein>
    <recommendedName>
        <fullName evidence="3">Lipoprotein</fullName>
    </recommendedName>
</protein>
<proteinExistence type="predicted"/>
<sequence length="178" mass="20804">MKKYTKIVLILTFVLCYACNQEQKQIDASYTKIAELRSDNLNFDTSLFDAPKKSDLNKIVGNYYVDNFYTYLKSGFTLKLKKPKDKYVQYTFEFKENGEIIFKDLTKSYGCGNGVLSIKKGTWKAKENDLYELTFDGSRAFQSKFHTESEYRLVELKNGDKKLKLTKVILNQQKLAWQ</sequence>
<evidence type="ECO:0008006" key="3">
    <source>
        <dbReference type="Google" id="ProtNLM"/>
    </source>
</evidence>
<dbReference type="Proteomes" id="UP000619238">
    <property type="component" value="Unassembled WGS sequence"/>
</dbReference>
<dbReference type="EMBL" id="JACGWS010000010">
    <property type="protein sequence ID" value="MBC8756227.1"/>
    <property type="molecule type" value="Genomic_DNA"/>
</dbReference>
<evidence type="ECO:0000313" key="1">
    <source>
        <dbReference type="EMBL" id="MBC8756227.1"/>
    </source>
</evidence>
<organism evidence="1 2">
    <name type="scientific">Kordia aestuariivivens</name>
    <dbReference type="NCBI Taxonomy" id="2759037"/>
    <lineage>
        <taxon>Bacteria</taxon>
        <taxon>Pseudomonadati</taxon>
        <taxon>Bacteroidota</taxon>
        <taxon>Flavobacteriia</taxon>
        <taxon>Flavobacteriales</taxon>
        <taxon>Flavobacteriaceae</taxon>
        <taxon>Kordia</taxon>
    </lineage>
</organism>
<comment type="caution">
    <text evidence="1">The sequence shown here is derived from an EMBL/GenBank/DDBJ whole genome shotgun (WGS) entry which is preliminary data.</text>
</comment>
<name>A0ABR7QCC9_9FLAO</name>
<dbReference type="RefSeq" id="WP_187563269.1">
    <property type="nucleotide sequence ID" value="NZ_JACGWS010000010.1"/>
</dbReference>
<gene>
    <name evidence="1" type="ORF">H2O64_16240</name>
</gene>
<accession>A0ABR7QCC9</accession>
<keyword evidence="2" id="KW-1185">Reference proteome</keyword>
<evidence type="ECO:0000313" key="2">
    <source>
        <dbReference type="Proteomes" id="UP000619238"/>
    </source>
</evidence>